<sequence>MQIAILLYDRFTALDAVGPYEILGRTPGAETVFVAERAGLVRNDNQGSLGLAADRALGEVMRPDVVVVPGGPGQTEQMDNPAVLDWLRAVDATSTWTTSVCTGSLLLGAAGLLDGRRATSHWLALDHLATFGARPTGERVVIDGKYVTAAGVSSGIDLGLTLLGRIAGDERAQAVQLLTEYDPQPPYDAGSPDKAPAHLVEKFRAASRFDSADRT</sequence>
<reference evidence="2" key="1">
    <citation type="submission" date="2024-05" db="EMBL/GenBank/DDBJ databases">
        <title>Whole genome shotgun sequence of Streptomyces violascens NBRC 12920.</title>
        <authorList>
            <person name="Komaki H."/>
            <person name="Tamura T."/>
        </authorList>
    </citation>
    <scope>NUCLEOTIDE SEQUENCE</scope>
    <source>
        <strain evidence="2">NBRC 12920</strain>
    </source>
</reference>
<keyword evidence="3" id="KW-1185">Reference proteome</keyword>
<evidence type="ECO:0000313" key="2">
    <source>
        <dbReference type="EMBL" id="GHI41419.1"/>
    </source>
</evidence>
<dbReference type="InterPro" id="IPR002818">
    <property type="entry name" value="DJ-1/PfpI"/>
</dbReference>
<dbReference type="Pfam" id="PF01965">
    <property type="entry name" value="DJ-1_PfpI"/>
    <property type="match status" value="1"/>
</dbReference>
<keyword evidence="2" id="KW-0315">Glutamine amidotransferase</keyword>
<feature type="domain" description="DJ-1/PfpI" evidence="1">
    <location>
        <begin position="2"/>
        <end position="163"/>
    </location>
</feature>
<accession>A0ABQ3QW27</accession>
<dbReference type="CDD" id="cd03139">
    <property type="entry name" value="GATase1_PfpI_2"/>
    <property type="match status" value="1"/>
</dbReference>
<dbReference type="Proteomes" id="UP001050808">
    <property type="component" value="Unassembled WGS sequence"/>
</dbReference>
<dbReference type="RefSeq" id="WP_189966976.1">
    <property type="nucleotide sequence ID" value="NZ_BMUA01000017.1"/>
</dbReference>
<dbReference type="InterPro" id="IPR029062">
    <property type="entry name" value="Class_I_gatase-like"/>
</dbReference>
<organism evidence="2 3">
    <name type="scientific">Streptomyces violascens</name>
    <dbReference type="NCBI Taxonomy" id="67381"/>
    <lineage>
        <taxon>Bacteria</taxon>
        <taxon>Bacillati</taxon>
        <taxon>Actinomycetota</taxon>
        <taxon>Actinomycetes</taxon>
        <taxon>Kitasatosporales</taxon>
        <taxon>Streptomycetaceae</taxon>
        <taxon>Streptomyces</taxon>
    </lineage>
</organism>
<dbReference type="PANTHER" id="PTHR43130:SF2">
    <property type="entry name" value="DJ-1_PFPI DOMAIN-CONTAINING PROTEIN"/>
    <property type="match status" value="1"/>
</dbReference>
<dbReference type="PANTHER" id="PTHR43130">
    <property type="entry name" value="ARAC-FAMILY TRANSCRIPTIONAL REGULATOR"/>
    <property type="match status" value="1"/>
</dbReference>
<name>A0ABQ3QW27_9ACTN</name>
<evidence type="ECO:0000259" key="1">
    <source>
        <dbReference type="Pfam" id="PF01965"/>
    </source>
</evidence>
<dbReference type="Gene3D" id="3.40.50.880">
    <property type="match status" value="1"/>
</dbReference>
<evidence type="ECO:0000313" key="3">
    <source>
        <dbReference type="Proteomes" id="UP001050808"/>
    </source>
</evidence>
<gene>
    <name evidence="2" type="ORF">Sviol_58270</name>
</gene>
<protein>
    <submittedName>
        <fullName evidence="2">Glutamine amidotransferase</fullName>
    </submittedName>
</protein>
<dbReference type="EMBL" id="BNDY01000017">
    <property type="protein sequence ID" value="GHI41419.1"/>
    <property type="molecule type" value="Genomic_DNA"/>
</dbReference>
<dbReference type="SUPFAM" id="SSF52317">
    <property type="entry name" value="Class I glutamine amidotransferase-like"/>
    <property type="match status" value="1"/>
</dbReference>
<comment type="caution">
    <text evidence="2">The sequence shown here is derived from an EMBL/GenBank/DDBJ whole genome shotgun (WGS) entry which is preliminary data.</text>
</comment>
<dbReference type="InterPro" id="IPR052158">
    <property type="entry name" value="INH-QAR"/>
</dbReference>
<proteinExistence type="predicted"/>